<reference evidence="4 5" key="1">
    <citation type="submission" date="2017-10" db="EMBL/GenBank/DDBJ databases">
        <title>Genomics of the genus Arcobacter.</title>
        <authorList>
            <person name="Perez-Cataluna A."/>
            <person name="Figueras M.J."/>
        </authorList>
    </citation>
    <scope>NUCLEOTIDE SEQUENCE [LARGE SCALE GENOMIC DNA]</scope>
    <source>
        <strain evidence="4 5">CECT 8987</strain>
    </source>
</reference>
<name>A0A4Q0XV95_9BACT</name>
<dbReference type="PANTHER" id="PTHR30137">
    <property type="entry name" value="LUCIFERASE-LIKE MONOOXYGENASE"/>
    <property type="match status" value="1"/>
</dbReference>
<keyword evidence="5" id="KW-1185">Reference proteome</keyword>
<dbReference type="GO" id="GO:0005829">
    <property type="term" value="C:cytosol"/>
    <property type="evidence" value="ECO:0007669"/>
    <property type="project" value="TreeGrafter"/>
</dbReference>
<dbReference type="GO" id="GO:0016705">
    <property type="term" value="F:oxidoreductase activity, acting on paired donors, with incorporation or reduction of molecular oxygen"/>
    <property type="evidence" value="ECO:0007669"/>
    <property type="project" value="InterPro"/>
</dbReference>
<dbReference type="Proteomes" id="UP000290657">
    <property type="component" value="Unassembled WGS sequence"/>
</dbReference>
<keyword evidence="2" id="KW-0503">Monooxygenase</keyword>
<evidence type="ECO:0000313" key="5">
    <source>
        <dbReference type="Proteomes" id="UP000290657"/>
    </source>
</evidence>
<evidence type="ECO:0000256" key="2">
    <source>
        <dbReference type="ARBA" id="ARBA00023033"/>
    </source>
</evidence>
<keyword evidence="1" id="KW-0560">Oxidoreductase</keyword>
<comment type="caution">
    <text evidence="4">The sequence shown here is derived from an EMBL/GenBank/DDBJ whole genome shotgun (WGS) entry which is preliminary data.</text>
</comment>
<dbReference type="InterPro" id="IPR050766">
    <property type="entry name" value="Bact_Lucif_Oxidored"/>
</dbReference>
<dbReference type="InterPro" id="IPR011251">
    <property type="entry name" value="Luciferase-like_dom"/>
</dbReference>
<protein>
    <submittedName>
        <fullName evidence="4">LLM class flavin-dependent oxidoreductase</fullName>
    </submittedName>
</protein>
<dbReference type="InterPro" id="IPR036661">
    <property type="entry name" value="Luciferase-like_sf"/>
</dbReference>
<sequence length="303" mass="34487">MNIGLMLLYENWGNNYSTAFQNQHDLIMHAEKLNFDDVWITEHHFNKFSLSSSILTLMAYIIASTKKINVGTASILTPIYNPIIVAEAIATLNILSNNRFYFGVAKGGPFKKQNEHFDFEDARKSMLHNLDQIFSHLKESSDVYPKPIGNIPTFIASKDESSIRYAAQRDIGLMAAHLWPMALIKNMLTQYEEFHPHHASAKMMCSRGFYMAQSNEEAINEALPALKRFREQMESQGISNPIFYDENHWIENGIIGDKQTCVEKINELKALGVTHLALKPISNEVEKNKASLELFSQEVLVNC</sequence>
<dbReference type="Gene3D" id="3.20.20.30">
    <property type="entry name" value="Luciferase-like domain"/>
    <property type="match status" value="1"/>
</dbReference>
<accession>A0A4Q0XV95</accession>
<dbReference type="EMBL" id="PDKN01000001">
    <property type="protein sequence ID" value="RXJ60915.1"/>
    <property type="molecule type" value="Genomic_DNA"/>
</dbReference>
<dbReference type="OrthoDB" id="8477406at2"/>
<proteinExistence type="predicted"/>
<dbReference type="GO" id="GO:0004497">
    <property type="term" value="F:monooxygenase activity"/>
    <property type="evidence" value="ECO:0007669"/>
    <property type="project" value="UniProtKB-KW"/>
</dbReference>
<feature type="domain" description="Luciferase-like" evidence="3">
    <location>
        <begin position="1"/>
        <end position="275"/>
    </location>
</feature>
<evidence type="ECO:0000313" key="4">
    <source>
        <dbReference type="EMBL" id="RXJ60915.1"/>
    </source>
</evidence>
<dbReference type="AlphaFoldDB" id="A0A4Q0XV95"/>
<evidence type="ECO:0000259" key="3">
    <source>
        <dbReference type="Pfam" id="PF00296"/>
    </source>
</evidence>
<evidence type="ECO:0000256" key="1">
    <source>
        <dbReference type="ARBA" id="ARBA00023002"/>
    </source>
</evidence>
<dbReference type="PANTHER" id="PTHR30137:SF8">
    <property type="entry name" value="BLR5498 PROTEIN"/>
    <property type="match status" value="1"/>
</dbReference>
<organism evidence="4 5">
    <name type="scientific">Candidatus Marinarcus aquaticus</name>
    <dbReference type="NCBI Taxonomy" id="2044504"/>
    <lineage>
        <taxon>Bacteria</taxon>
        <taxon>Pseudomonadati</taxon>
        <taxon>Campylobacterota</taxon>
        <taxon>Epsilonproteobacteria</taxon>
        <taxon>Campylobacterales</taxon>
        <taxon>Arcobacteraceae</taxon>
        <taxon>Candidatus Marinarcus</taxon>
    </lineage>
</organism>
<dbReference type="RefSeq" id="WP_128995051.1">
    <property type="nucleotide sequence ID" value="NZ_PDKN01000001.1"/>
</dbReference>
<dbReference type="SUPFAM" id="SSF51679">
    <property type="entry name" value="Bacterial luciferase-like"/>
    <property type="match status" value="1"/>
</dbReference>
<gene>
    <name evidence="4" type="ORF">CRV04_02570</name>
</gene>
<dbReference type="Pfam" id="PF00296">
    <property type="entry name" value="Bac_luciferase"/>
    <property type="match status" value="1"/>
</dbReference>